<dbReference type="PANTHER" id="PTHR45947">
    <property type="entry name" value="SULFOQUINOVOSYL TRANSFERASE SQD2"/>
    <property type="match status" value="1"/>
</dbReference>
<dbReference type="AlphaFoldDB" id="A0A381P7U4"/>
<name>A0A381P7U4_9ZZZZ</name>
<feature type="domain" description="Glycosyl transferase family 1" evidence="2">
    <location>
        <begin position="188"/>
        <end position="349"/>
    </location>
</feature>
<sequence length="399" mass="43661">MKIGVTCYPTYGGSGAVATALGIELAERGHEVHFVSYAQPFRLGHFHERVYFHEVEMEQYPLFEHPPYTLALAVALHDAARTHDLDLIHVHYAIPHATSAWIAQQMLRDDGPPVVTTLHGTDITLVGIHPSFQAITSFSILQSEGITTVSQFLKDQTVRDFGVGAEDIEVIPNFLDTDVYFPGKEPCRRDSLAEPGEKIIMHVSNFRPVKRVWDVVNVFAGVAERMPARLVMIGDGPERPRVVEAARALGVEDRVVFLGKHGAVEELLPCADLFLLPSESESFGLAALEAMASGAPVVASNAGGLPEVVPHGESGYLYEPGDVDGMIAGALRILSDKDRWKAFSEAGRAVAVERFSAELVVPMYEEYCLRVIETHRREAESRVEQSGESSGKHSGEHSG</sequence>
<feature type="region of interest" description="Disordered" evidence="1">
    <location>
        <begin position="378"/>
        <end position="399"/>
    </location>
</feature>
<evidence type="ECO:0000259" key="2">
    <source>
        <dbReference type="Pfam" id="PF00534"/>
    </source>
</evidence>
<feature type="domain" description="Glycosyltransferase subfamily 4-like N-terminal" evidence="3">
    <location>
        <begin position="11"/>
        <end position="178"/>
    </location>
</feature>
<reference evidence="4" key="1">
    <citation type="submission" date="2018-05" db="EMBL/GenBank/DDBJ databases">
        <authorList>
            <person name="Lanie J.A."/>
            <person name="Ng W.-L."/>
            <person name="Kazmierczak K.M."/>
            <person name="Andrzejewski T.M."/>
            <person name="Davidsen T.M."/>
            <person name="Wayne K.J."/>
            <person name="Tettelin H."/>
            <person name="Glass J.I."/>
            <person name="Rusch D."/>
            <person name="Podicherti R."/>
            <person name="Tsui H.-C.T."/>
            <person name="Winkler M.E."/>
        </authorList>
    </citation>
    <scope>NUCLEOTIDE SEQUENCE</scope>
</reference>
<dbReference type="NCBIfam" id="TIGR03999">
    <property type="entry name" value="thiol_BshA"/>
    <property type="match status" value="1"/>
</dbReference>
<dbReference type="Gene3D" id="3.40.50.2000">
    <property type="entry name" value="Glycogen Phosphorylase B"/>
    <property type="match status" value="2"/>
</dbReference>
<dbReference type="Pfam" id="PF00534">
    <property type="entry name" value="Glycos_transf_1"/>
    <property type="match status" value="1"/>
</dbReference>
<dbReference type="PANTHER" id="PTHR45947:SF3">
    <property type="entry name" value="SULFOQUINOVOSYL TRANSFERASE SQD2"/>
    <property type="match status" value="1"/>
</dbReference>
<dbReference type="GO" id="GO:0016757">
    <property type="term" value="F:glycosyltransferase activity"/>
    <property type="evidence" value="ECO:0007669"/>
    <property type="project" value="InterPro"/>
</dbReference>
<dbReference type="GO" id="GO:0071793">
    <property type="term" value="P:bacillithiol biosynthetic process"/>
    <property type="evidence" value="ECO:0007669"/>
    <property type="project" value="InterPro"/>
</dbReference>
<evidence type="ECO:0000313" key="4">
    <source>
        <dbReference type="EMBL" id="SUZ61713.1"/>
    </source>
</evidence>
<dbReference type="InterPro" id="IPR001296">
    <property type="entry name" value="Glyco_trans_1"/>
</dbReference>
<gene>
    <name evidence="4" type="ORF">METZ01_LOCUS14567</name>
</gene>
<evidence type="ECO:0000256" key="1">
    <source>
        <dbReference type="SAM" id="MobiDB-lite"/>
    </source>
</evidence>
<evidence type="ECO:0000259" key="3">
    <source>
        <dbReference type="Pfam" id="PF13439"/>
    </source>
</evidence>
<accession>A0A381P7U4</accession>
<dbReference type="InterPro" id="IPR028098">
    <property type="entry name" value="Glyco_trans_4-like_N"/>
</dbReference>
<dbReference type="Pfam" id="PF13439">
    <property type="entry name" value="Glyco_transf_4"/>
    <property type="match status" value="1"/>
</dbReference>
<organism evidence="4">
    <name type="scientific">marine metagenome</name>
    <dbReference type="NCBI Taxonomy" id="408172"/>
    <lineage>
        <taxon>unclassified sequences</taxon>
        <taxon>metagenomes</taxon>
        <taxon>ecological metagenomes</taxon>
    </lineage>
</organism>
<dbReference type="EMBL" id="UINC01000821">
    <property type="protein sequence ID" value="SUZ61713.1"/>
    <property type="molecule type" value="Genomic_DNA"/>
</dbReference>
<proteinExistence type="predicted"/>
<dbReference type="InterPro" id="IPR023881">
    <property type="entry name" value="Thiol_BshA"/>
</dbReference>
<protein>
    <recommendedName>
        <fullName evidence="5">N-acetyl-alpha-D-glucosaminyl L-malate synthase BshA</fullName>
    </recommendedName>
</protein>
<dbReference type="InterPro" id="IPR050194">
    <property type="entry name" value="Glycosyltransferase_grp1"/>
</dbReference>
<evidence type="ECO:0008006" key="5">
    <source>
        <dbReference type="Google" id="ProtNLM"/>
    </source>
</evidence>
<dbReference type="SUPFAM" id="SSF53756">
    <property type="entry name" value="UDP-Glycosyltransferase/glycogen phosphorylase"/>
    <property type="match status" value="1"/>
</dbReference>